<name>A0ABS5Y6A6_9CYAN</name>
<gene>
    <name evidence="1" type="ORF">IXB28_11750</name>
</gene>
<dbReference type="EMBL" id="JADOER010000011">
    <property type="protein sequence ID" value="MBT9312884.1"/>
    <property type="molecule type" value="Genomic_DNA"/>
</dbReference>
<dbReference type="InterPro" id="IPR037219">
    <property type="entry name" value="Peptidase_M41-like"/>
</dbReference>
<proteinExistence type="predicted"/>
<evidence type="ECO:0000313" key="2">
    <source>
        <dbReference type="Proteomes" id="UP001196661"/>
    </source>
</evidence>
<sequence length="187" mass="20488">MTENDLSLTAIHEASHCCLYQAFGIVMNGVRINSDGTGRVHRYNFELQQETPPLMAKVQDGAISVAGVVGEAIYNHGDVRVNAILTELTCGGGQGDYAWIQKCGVEHLLEALIPFTYGVLTEHWSKVLALATRLDEVQYLDSDEISSELPNVCDASRYLAELQKAIGNHGDWAWNSSPTKGIIQWPG</sequence>
<dbReference type="RefSeq" id="WP_215618788.1">
    <property type="nucleotide sequence ID" value="NZ_JADOER010000011.1"/>
</dbReference>
<reference evidence="1 2" key="1">
    <citation type="journal article" date="2021" name="Mar. Drugs">
        <title>Genome Reduction and Secondary Metabolism of the Marine Sponge-Associated Cyanobacterium Leptothoe.</title>
        <authorList>
            <person name="Konstantinou D."/>
            <person name="Popin R.V."/>
            <person name="Fewer D.P."/>
            <person name="Sivonen K."/>
            <person name="Gkelis S."/>
        </authorList>
    </citation>
    <scope>NUCLEOTIDE SEQUENCE [LARGE SCALE GENOMIC DNA]</scope>
    <source>
        <strain evidence="1 2">TAU-MAC 1615</strain>
    </source>
</reference>
<dbReference type="SUPFAM" id="SSF140990">
    <property type="entry name" value="FtsH protease domain-like"/>
    <property type="match status" value="1"/>
</dbReference>
<protein>
    <submittedName>
        <fullName evidence="1">Uncharacterized protein</fullName>
    </submittedName>
</protein>
<organism evidence="1 2">
    <name type="scientific">Leptothoe kymatousa TAU-MAC 1615</name>
    <dbReference type="NCBI Taxonomy" id="2364775"/>
    <lineage>
        <taxon>Bacteria</taxon>
        <taxon>Bacillati</taxon>
        <taxon>Cyanobacteriota</taxon>
        <taxon>Cyanophyceae</taxon>
        <taxon>Nodosilineales</taxon>
        <taxon>Cymatolegaceae</taxon>
        <taxon>Leptothoe</taxon>
        <taxon>Leptothoe kymatousa</taxon>
    </lineage>
</organism>
<comment type="caution">
    <text evidence="1">The sequence shown here is derived from an EMBL/GenBank/DDBJ whole genome shotgun (WGS) entry which is preliminary data.</text>
</comment>
<keyword evidence="2" id="KW-1185">Reference proteome</keyword>
<evidence type="ECO:0000313" key="1">
    <source>
        <dbReference type="EMBL" id="MBT9312884.1"/>
    </source>
</evidence>
<accession>A0ABS5Y6A6</accession>
<dbReference type="Proteomes" id="UP001196661">
    <property type="component" value="Unassembled WGS sequence"/>
</dbReference>